<name>A0ABU3RMD0_9BACL</name>
<comment type="caution">
    <text evidence="2">The sequence shown here is derived from an EMBL/GenBank/DDBJ whole genome shotgun (WGS) entry which is preliminary data.</text>
</comment>
<reference evidence="2 3" key="1">
    <citation type="submission" date="2023-10" db="EMBL/GenBank/DDBJ databases">
        <title>Paenibacillus strain PFR10 Genome sequencing and assembly.</title>
        <authorList>
            <person name="Kim I."/>
        </authorList>
    </citation>
    <scope>NUCLEOTIDE SEQUENCE [LARGE SCALE GENOMIC DNA]</scope>
    <source>
        <strain evidence="2 3">PFR10</strain>
    </source>
</reference>
<accession>A0ABU3RMD0</accession>
<evidence type="ECO:0000313" key="3">
    <source>
        <dbReference type="Proteomes" id="UP001260980"/>
    </source>
</evidence>
<dbReference type="EMBL" id="JAWCUD010000013">
    <property type="protein sequence ID" value="MDU0205349.1"/>
    <property type="molecule type" value="Genomic_DNA"/>
</dbReference>
<keyword evidence="3" id="KW-1185">Reference proteome</keyword>
<dbReference type="Proteomes" id="UP001260980">
    <property type="component" value="Unassembled WGS sequence"/>
</dbReference>
<organism evidence="2 3">
    <name type="scientific">Paenibacillus violae</name>
    <dbReference type="NCBI Taxonomy" id="3077234"/>
    <lineage>
        <taxon>Bacteria</taxon>
        <taxon>Bacillati</taxon>
        <taxon>Bacillota</taxon>
        <taxon>Bacilli</taxon>
        <taxon>Bacillales</taxon>
        <taxon>Paenibacillaceae</taxon>
        <taxon>Paenibacillus</taxon>
    </lineage>
</organism>
<proteinExistence type="predicted"/>
<feature type="region of interest" description="Disordered" evidence="1">
    <location>
        <begin position="1"/>
        <end position="50"/>
    </location>
</feature>
<protein>
    <submittedName>
        <fullName evidence="2">Uncharacterized protein</fullName>
    </submittedName>
</protein>
<evidence type="ECO:0000256" key="1">
    <source>
        <dbReference type="SAM" id="MobiDB-lite"/>
    </source>
</evidence>
<sequence>MATTGDNATTNTSNADNSSTNDNSSNAGSTLDSKSCATNESDNESTSNNTFDYNSALMSTANGLASSANNSANTVSNGNSFTVGNSTLINFSDNTLLIGVLLLLAKNCCCQPVNGSNAKDGCNCGGSGKGLSGLEGLVTKFLEEEREKKQMMFEILKQNNSIN</sequence>
<feature type="compositionally biased region" description="Low complexity" evidence="1">
    <location>
        <begin position="38"/>
        <end position="50"/>
    </location>
</feature>
<feature type="compositionally biased region" description="Low complexity" evidence="1">
    <location>
        <begin position="1"/>
        <end position="30"/>
    </location>
</feature>
<gene>
    <name evidence="2" type="ORF">RQP52_30175</name>
</gene>
<evidence type="ECO:0000313" key="2">
    <source>
        <dbReference type="EMBL" id="MDU0205349.1"/>
    </source>
</evidence>